<dbReference type="Pfam" id="PF06202">
    <property type="entry name" value="GDE_C"/>
    <property type="match status" value="1"/>
</dbReference>
<dbReference type="GO" id="GO:0005980">
    <property type="term" value="P:glycogen catabolic process"/>
    <property type="evidence" value="ECO:0007669"/>
    <property type="project" value="InterPro"/>
</dbReference>
<dbReference type="Gene3D" id="1.50.10.10">
    <property type="match status" value="1"/>
</dbReference>
<name>X0Z9T1_9ZZZZ</name>
<dbReference type="InterPro" id="IPR008928">
    <property type="entry name" value="6-hairpin_glycosidase_sf"/>
</dbReference>
<organism evidence="2">
    <name type="scientific">marine sediment metagenome</name>
    <dbReference type="NCBI Taxonomy" id="412755"/>
    <lineage>
        <taxon>unclassified sequences</taxon>
        <taxon>metagenomes</taxon>
        <taxon>ecological metagenomes</taxon>
    </lineage>
</organism>
<proteinExistence type="predicted"/>
<dbReference type="PANTHER" id="PTHR10569:SF2">
    <property type="entry name" value="GLYCOGEN DEBRANCHING ENZYME"/>
    <property type="match status" value="1"/>
</dbReference>
<dbReference type="PANTHER" id="PTHR10569">
    <property type="entry name" value="GLYCOGEN DEBRANCHING ENZYME"/>
    <property type="match status" value="1"/>
</dbReference>
<feature type="non-terminal residue" evidence="2">
    <location>
        <position position="1"/>
    </location>
</feature>
<comment type="caution">
    <text evidence="2">The sequence shown here is derived from an EMBL/GenBank/DDBJ whole genome shotgun (WGS) entry which is preliminary data.</text>
</comment>
<dbReference type="AlphaFoldDB" id="X0Z9T1"/>
<dbReference type="SUPFAM" id="SSF48208">
    <property type="entry name" value="Six-hairpin glycosidases"/>
    <property type="match status" value="1"/>
</dbReference>
<dbReference type="InterPro" id="IPR010401">
    <property type="entry name" value="AGL/Gdb1"/>
</dbReference>
<protein>
    <recommendedName>
        <fullName evidence="1">Glycogen debranching enzyme C-terminal domain-containing protein</fullName>
    </recommendedName>
</protein>
<dbReference type="InterPro" id="IPR032790">
    <property type="entry name" value="GDE_C"/>
</dbReference>
<dbReference type="EMBL" id="BART01006581">
    <property type="protein sequence ID" value="GAG66145.1"/>
    <property type="molecule type" value="Genomic_DNA"/>
</dbReference>
<dbReference type="GO" id="GO:0004134">
    <property type="term" value="F:4-alpha-glucanotransferase activity"/>
    <property type="evidence" value="ECO:0007669"/>
    <property type="project" value="InterPro"/>
</dbReference>
<evidence type="ECO:0000259" key="1">
    <source>
        <dbReference type="Pfam" id="PF06202"/>
    </source>
</evidence>
<dbReference type="InterPro" id="IPR012341">
    <property type="entry name" value="6hp_glycosidase-like_sf"/>
</dbReference>
<feature type="domain" description="Glycogen debranching enzyme C-terminal" evidence="1">
    <location>
        <begin position="1"/>
        <end position="303"/>
    </location>
</feature>
<accession>X0Z9T1</accession>
<gene>
    <name evidence="2" type="ORF">S01H4_15013</name>
</gene>
<reference evidence="2" key="1">
    <citation type="journal article" date="2014" name="Front. Microbiol.">
        <title>High frequency of phylogenetically diverse reductive dehalogenase-homologous genes in deep subseafloor sedimentary metagenomes.</title>
        <authorList>
            <person name="Kawai M."/>
            <person name="Futagami T."/>
            <person name="Toyoda A."/>
            <person name="Takaki Y."/>
            <person name="Nishi S."/>
            <person name="Hori S."/>
            <person name="Arai W."/>
            <person name="Tsubouchi T."/>
            <person name="Morono Y."/>
            <person name="Uchiyama I."/>
            <person name="Ito T."/>
            <person name="Fujiyama A."/>
            <person name="Inagaki F."/>
            <person name="Takami H."/>
        </authorList>
    </citation>
    <scope>NUCLEOTIDE SEQUENCE</scope>
    <source>
        <strain evidence="2">Expedition CK06-06</strain>
    </source>
</reference>
<sequence length="313" mass="35555">PNNFPEVGETPGYNTVDATLWYFEAIRSYYQTTGDDLLLLELFPVLQKIIDWHIRGTRYNIHLDPQDGLIYAGEDGVQLTWMDAKIDDWVVTPRIGKPIEISALWYNALRIMEDFTDQLGKPSNNYRESAELTKSGFNRFWNSKSGYCYDVLDGPAGDDPSLRPNQVIAASLFHSPLDAFQTRAVVDVCIRHLLTPYGLRSLSPIQDSGNPNPNYIGKYGGNRRKRDAAYHQGTVWGWLLGPFISAHLHAYRDPVRAKKYLNPIIEQLTTHGIGSISEIFDGDNPFSPRGCIAQAWSVAEILRVWTEINRYMN</sequence>
<dbReference type="FunFam" id="1.50.10.10:FF:000073">
    <property type="entry name" value="Glycogen debranching enzyme, hypothetical (TreX-like)"/>
    <property type="match status" value="1"/>
</dbReference>
<evidence type="ECO:0000313" key="2">
    <source>
        <dbReference type="EMBL" id="GAG66145.1"/>
    </source>
</evidence>
<dbReference type="GO" id="GO:0004135">
    <property type="term" value="F:amylo-alpha-1,6-glucosidase activity"/>
    <property type="evidence" value="ECO:0007669"/>
    <property type="project" value="InterPro"/>
</dbReference>